<sequence length="228" mass="26617">MNIDAEKLLYLIESRSPIYNNKNKEQSNKLITAKLWDEIATEMNCDVAACKNKWINLRNSYSRYLREEKDKPSGLSGKQRRKWYLADAMSFLKKSVHQHHGLNSNSDSPYIKEQTVDMSQNEFKDVLDEETVNSGRSSPIPTKNNRTSLTEMVAEQISEYLHAKTKKKLNENGNALFFKSLLSDYEKLSSRRQRVFRMHMVNKMNELQEEEENDYLSASTPYVVNECK</sequence>
<dbReference type="PANTHER" id="PTHR12243">
    <property type="entry name" value="MADF DOMAIN TRANSCRIPTION FACTOR"/>
    <property type="match status" value="1"/>
</dbReference>
<dbReference type="GO" id="GO:0006357">
    <property type="term" value="P:regulation of transcription by RNA polymerase II"/>
    <property type="evidence" value="ECO:0007669"/>
    <property type="project" value="TreeGrafter"/>
</dbReference>
<dbReference type="InterPro" id="IPR039353">
    <property type="entry name" value="TF_Adf1"/>
</dbReference>
<dbReference type="EMBL" id="GBXI01007262">
    <property type="protein sequence ID" value="JAD07030.1"/>
    <property type="molecule type" value="Transcribed_RNA"/>
</dbReference>
<evidence type="ECO:0000313" key="2">
    <source>
        <dbReference type="EMBL" id="JAD07030.1"/>
    </source>
</evidence>
<reference evidence="2" key="2">
    <citation type="journal article" date="2015" name="Gigascience">
        <title>Reconstructing a comprehensive transcriptome assembly of a white-pupal translocated strain of the pest fruit fly Bactrocera cucurbitae.</title>
        <authorList>
            <person name="Sim S.B."/>
            <person name="Calla B."/>
            <person name="Hall B."/>
            <person name="DeRego T."/>
            <person name="Geib S.M."/>
        </authorList>
    </citation>
    <scope>NUCLEOTIDE SEQUENCE</scope>
</reference>
<dbReference type="PROSITE" id="PS51029">
    <property type="entry name" value="MADF"/>
    <property type="match status" value="1"/>
</dbReference>
<accession>A0A0A1X8G3</accession>
<dbReference type="AlphaFoldDB" id="A0A0A1X8G3"/>
<gene>
    <name evidence="2" type="primary">PDIL1-2</name>
    <name evidence="2" type="ORF">g.2747</name>
</gene>
<dbReference type="SMART" id="SM00595">
    <property type="entry name" value="MADF"/>
    <property type="match status" value="1"/>
</dbReference>
<dbReference type="Pfam" id="PF10545">
    <property type="entry name" value="MADF_DNA_bdg"/>
    <property type="match status" value="1"/>
</dbReference>
<dbReference type="GO" id="GO:0005667">
    <property type="term" value="C:transcription regulator complex"/>
    <property type="evidence" value="ECO:0007669"/>
    <property type="project" value="TreeGrafter"/>
</dbReference>
<proteinExistence type="predicted"/>
<organism evidence="2">
    <name type="scientific">Zeugodacus cucurbitae</name>
    <name type="common">Melon fruit fly</name>
    <name type="synonym">Bactrocera cucurbitae</name>
    <dbReference type="NCBI Taxonomy" id="28588"/>
    <lineage>
        <taxon>Eukaryota</taxon>
        <taxon>Metazoa</taxon>
        <taxon>Ecdysozoa</taxon>
        <taxon>Arthropoda</taxon>
        <taxon>Hexapoda</taxon>
        <taxon>Insecta</taxon>
        <taxon>Pterygota</taxon>
        <taxon>Neoptera</taxon>
        <taxon>Endopterygota</taxon>
        <taxon>Diptera</taxon>
        <taxon>Brachycera</taxon>
        <taxon>Muscomorpha</taxon>
        <taxon>Tephritoidea</taxon>
        <taxon>Tephritidae</taxon>
        <taxon>Zeugodacus</taxon>
        <taxon>Zeugodacus</taxon>
    </lineage>
</organism>
<keyword evidence="2" id="KW-0413">Isomerase</keyword>
<name>A0A0A1X8G3_ZEUCU</name>
<dbReference type="GO" id="GO:0016853">
    <property type="term" value="F:isomerase activity"/>
    <property type="evidence" value="ECO:0007669"/>
    <property type="project" value="UniProtKB-KW"/>
</dbReference>
<dbReference type="InterPro" id="IPR006578">
    <property type="entry name" value="MADF-dom"/>
</dbReference>
<reference evidence="2" key="1">
    <citation type="submission" date="2014-11" db="EMBL/GenBank/DDBJ databases">
        <authorList>
            <person name="Geib S."/>
        </authorList>
    </citation>
    <scope>NUCLEOTIDE SEQUENCE</scope>
</reference>
<dbReference type="GO" id="GO:0005634">
    <property type="term" value="C:nucleus"/>
    <property type="evidence" value="ECO:0007669"/>
    <property type="project" value="TreeGrafter"/>
</dbReference>
<evidence type="ECO:0000259" key="1">
    <source>
        <dbReference type="PROSITE" id="PS51029"/>
    </source>
</evidence>
<feature type="domain" description="MADF" evidence="1">
    <location>
        <begin position="7"/>
        <end position="97"/>
    </location>
</feature>
<protein>
    <submittedName>
        <fullName evidence="2">Protein disulfide isomerase-like 1-2</fullName>
    </submittedName>
</protein>
<dbReference type="PANTHER" id="PTHR12243:SF60">
    <property type="entry name" value="SI:CH211-15D5.12-RELATED"/>
    <property type="match status" value="1"/>
</dbReference>